<organism evidence="3 5">
    <name type="scientific">Chaetoceros tenuissimus</name>
    <dbReference type="NCBI Taxonomy" id="426638"/>
    <lineage>
        <taxon>Eukaryota</taxon>
        <taxon>Sar</taxon>
        <taxon>Stramenopiles</taxon>
        <taxon>Ochrophyta</taxon>
        <taxon>Bacillariophyta</taxon>
        <taxon>Coscinodiscophyceae</taxon>
        <taxon>Chaetocerotophycidae</taxon>
        <taxon>Chaetocerotales</taxon>
        <taxon>Chaetocerotaceae</taxon>
        <taxon>Chaetoceros</taxon>
    </lineage>
</organism>
<dbReference type="EMBL" id="BLLK01000062">
    <property type="protein sequence ID" value="GFH58601.1"/>
    <property type="molecule type" value="Genomic_DNA"/>
</dbReference>
<dbReference type="Pfam" id="PF05866">
    <property type="entry name" value="RusA"/>
    <property type="match status" value="1"/>
</dbReference>
<dbReference type="Gene3D" id="3.30.1330.70">
    <property type="entry name" value="Holliday junction resolvase RusA"/>
    <property type="match status" value="1"/>
</dbReference>
<evidence type="ECO:0000313" key="5">
    <source>
        <dbReference type="Proteomes" id="UP001054902"/>
    </source>
</evidence>
<sequence>MVEKSFEIVKSRYEQEEGSLHIRVKGKPVVWQRCIPKWSLNKMWNGNQKLQNRFHKTLCDKFGGSMELPIFKAKQAVEVKMIFSLERPGNQFKAKTKKGSSIGRLYRNIFPKSLAKWPTVGRDVDNLAKWLMDKPFKGVLIDDDAQIVHLDVWKKYDNRGNCNGHIDIIVKKASSPQEAEVKMDCGLDKNDEEVIVID</sequence>
<dbReference type="InterPro" id="IPR036614">
    <property type="entry name" value="RusA-like_sf"/>
</dbReference>
<name>A0AAD3D665_9STRA</name>
<evidence type="ECO:0000313" key="4">
    <source>
        <dbReference type="EMBL" id="GFH60080.1"/>
    </source>
</evidence>
<accession>A0AAD3D665</accession>
<dbReference type="SUPFAM" id="SSF103084">
    <property type="entry name" value="Holliday junction resolvase RusA"/>
    <property type="match status" value="1"/>
</dbReference>
<evidence type="ECO:0000313" key="3">
    <source>
        <dbReference type="EMBL" id="GFH58601.1"/>
    </source>
</evidence>
<dbReference type="EMBL" id="BLLK01000069">
    <property type="protein sequence ID" value="GFH60080.1"/>
    <property type="molecule type" value="Genomic_DNA"/>
</dbReference>
<dbReference type="EMBL" id="BLLK01000051">
    <property type="protein sequence ID" value="GFH56352.1"/>
    <property type="molecule type" value="Genomic_DNA"/>
</dbReference>
<dbReference type="Proteomes" id="UP001054902">
    <property type="component" value="Unassembled WGS sequence"/>
</dbReference>
<comment type="caution">
    <text evidence="3">The sequence shown here is derived from an EMBL/GenBank/DDBJ whole genome shotgun (WGS) entry which is preliminary data.</text>
</comment>
<reference evidence="3 5" key="2">
    <citation type="journal article" date="2021" name="Sci. Rep.">
        <title>The genome of the diatom Chaetoceros tenuissimus carries an ancient integrated fragment of an extant virus.</title>
        <authorList>
            <person name="Hongo Y."/>
            <person name="Kimura K."/>
            <person name="Takaki Y."/>
            <person name="Yoshida Y."/>
            <person name="Baba S."/>
            <person name="Kobayashi G."/>
            <person name="Nagasaki K."/>
            <person name="Hano T."/>
            <person name="Tomaru Y."/>
        </authorList>
    </citation>
    <scope>NUCLEOTIDE SEQUENCE [LARGE SCALE GENOMIC DNA]</scope>
    <source>
        <strain evidence="3 5">NIES-3715</strain>
    </source>
</reference>
<keyword evidence="5" id="KW-1185">Reference proteome</keyword>
<gene>
    <name evidence="1" type="ORF">CTEN210_12828</name>
    <name evidence="2" type="ORF">CTEN210_12830</name>
    <name evidence="3" type="ORF">CTEN210_15077</name>
    <name evidence="4" type="ORF">CTEN210_16556</name>
</gene>
<reference evidence="3" key="1">
    <citation type="submission" date="2020-02" db="EMBL/GenBank/DDBJ databases">
        <authorList>
            <person name="Hongo Y."/>
            <person name="Kimura K."/>
            <person name="Takaki Y."/>
            <person name="Tomaru Y."/>
        </authorList>
    </citation>
    <scope>NUCLEOTIDE SEQUENCE</scope>
    <source>
        <strain evidence="3">NIES-3715</strain>
    </source>
</reference>
<dbReference type="AlphaFoldDB" id="A0AAD3D665"/>
<dbReference type="GO" id="GO:0006310">
    <property type="term" value="P:DNA recombination"/>
    <property type="evidence" value="ECO:0007669"/>
    <property type="project" value="InterPro"/>
</dbReference>
<evidence type="ECO:0000313" key="1">
    <source>
        <dbReference type="EMBL" id="GFH56352.1"/>
    </source>
</evidence>
<dbReference type="InterPro" id="IPR008822">
    <property type="entry name" value="Endonuclease_RusA-like"/>
</dbReference>
<evidence type="ECO:0000313" key="2">
    <source>
        <dbReference type="EMBL" id="GFH56354.1"/>
    </source>
</evidence>
<protein>
    <submittedName>
        <fullName evidence="3">Uncharacterized protein</fullName>
    </submittedName>
</protein>
<dbReference type="GO" id="GO:0000287">
    <property type="term" value="F:magnesium ion binding"/>
    <property type="evidence" value="ECO:0007669"/>
    <property type="project" value="InterPro"/>
</dbReference>
<proteinExistence type="predicted"/>
<dbReference type="EMBL" id="BLLK01000051">
    <property type="protein sequence ID" value="GFH56354.1"/>
    <property type="molecule type" value="Genomic_DNA"/>
</dbReference>
<dbReference type="GO" id="GO:0006281">
    <property type="term" value="P:DNA repair"/>
    <property type="evidence" value="ECO:0007669"/>
    <property type="project" value="InterPro"/>
</dbReference>